<dbReference type="InterPro" id="IPR020472">
    <property type="entry name" value="WD40_PAC1"/>
</dbReference>
<proteinExistence type="inferred from homology"/>
<evidence type="ECO:0000256" key="6">
    <source>
        <dbReference type="PROSITE-ProRule" id="PRU00221"/>
    </source>
</evidence>
<keyword evidence="4" id="KW-0539">Nucleus</keyword>
<evidence type="ECO:0000256" key="7">
    <source>
        <dbReference type="SAM" id="MobiDB-lite"/>
    </source>
</evidence>
<organism evidence="9">
    <name type="scientific">Scylla olivacea</name>
    <name type="common">Orange mud crab</name>
    <name type="synonym">Cancer olivacea</name>
    <dbReference type="NCBI Taxonomy" id="85551"/>
    <lineage>
        <taxon>Eukaryota</taxon>
        <taxon>Metazoa</taxon>
        <taxon>Ecdysozoa</taxon>
        <taxon>Arthropoda</taxon>
        <taxon>Crustacea</taxon>
        <taxon>Multicrustacea</taxon>
        <taxon>Malacostraca</taxon>
        <taxon>Eumalacostraca</taxon>
        <taxon>Eucarida</taxon>
        <taxon>Decapoda</taxon>
        <taxon>Pleocyemata</taxon>
        <taxon>Brachyura</taxon>
        <taxon>Eubrachyura</taxon>
        <taxon>Portunoidea</taxon>
        <taxon>Portunidae</taxon>
        <taxon>Portuninae</taxon>
        <taxon>Scylla</taxon>
    </lineage>
</organism>
<dbReference type="PANTHER" id="PTHR19848:SF0">
    <property type="entry name" value="NOTCHLESS PROTEIN HOMOLOG 1"/>
    <property type="match status" value="1"/>
</dbReference>
<dbReference type="PRINTS" id="PR00319">
    <property type="entry name" value="GPROTEINB"/>
</dbReference>
<dbReference type="InterPro" id="IPR019775">
    <property type="entry name" value="WD40_repeat_CS"/>
</dbReference>
<feature type="compositionally biased region" description="Basic and acidic residues" evidence="7">
    <location>
        <begin position="44"/>
        <end position="53"/>
    </location>
</feature>
<feature type="repeat" description="WD" evidence="6">
    <location>
        <begin position="317"/>
        <end position="357"/>
    </location>
</feature>
<reference evidence="9" key="1">
    <citation type="submission" date="2015-09" db="EMBL/GenBank/DDBJ databases">
        <title>Scylla olivacea transcriptome.</title>
        <authorList>
            <person name="Ikhwanuddin M."/>
        </authorList>
    </citation>
    <scope>NUCLEOTIDE SEQUENCE</scope>
</reference>
<sequence>MNQLAATTCKQNHASVKTQAAPPRVVSRDPLVLPLGGTQMLPDKMQEGNKRILEEEDSDEEVSSSLTEKPIKKKTTDMDDDDDGLEDKENVLAQFQSESGEAAGPPVELPLNLPREKLQQILNVLLQQEDETPYSFFVNEKEITSTLRAALDSSASEERVLTILYQPQAVFRVRAVSRCTSSLPGHAEAVLSAAFSPDGQHLASGSGDTTVRFWDVNTETPHFTCKGHKHWVLVTAWSTDGERLASGCKAGQIFIWDPKTGKQLGRTLTGHKQWITSLCWEPLHLAASGKCIRLASAGKDGDVRIWNTSLGSCEKILSNHLQSVTALRWSGEGLLYSASQDRTIKVWRATDGVMCRTLQGHGHWVNTLALNTDYVLRTGACSPEALMKARPEVPSPEQRQQCALTQYKKVLTCAGGVERLASGSDDFTLFLWEPSRDKKPVARLTGHQQLVNDVKFSPDTRTIASASFDKSIRLWSGLTGKFLGVLRGHVTGVYQIAWSADSRLLVSGSKDSTLKVWSVATRKMEIDLPGHADEVFTVDWSPDGQRVVSGGKDKVLKIWRR</sequence>
<dbReference type="GO" id="GO:0005730">
    <property type="term" value="C:nucleolus"/>
    <property type="evidence" value="ECO:0007669"/>
    <property type="project" value="UniProtKB-SubCell"/>
</dbReference>
<protein>
    <recommendedName>
        <fullName evidence="8">NLE domain-containing protein</fullName>
    </recommendedName>
</protein>
<dbReference type="InterPro" id="IPR001680">
    <property type="entry name" value="WD40_rpt"/>
</dbReference>
<dbReference type="PROSITE" id="PS50082">
    <property type="entry name" value="WD_REPEATS_2"/>
    <property type="match status" value="7"/>
</dbReference>
<dbReference type="GO" id="GO:0007219">
    <property type="term" value="P:Notch signaling pathway"/>
    <property type="evidence" value="ECO:0007669"/>
    <property type="project" value="TreeGrafter"/>
</dbReference>
<feature type="repeat" description="WD" evidence="6">
    <location>
        <begin position="225"/>
        <end position="266"/>
    </location>
</feature>
<dbReference type="PROSITE" id="PS50294">
    <property type="entry name" value="WD_REPEATS_REGION"/>
    <property type="match status" value="5"/>
</dbReference>
<dbReference type="PANTHER" id="PTHR19848">
    <property type="entry name" value="WD40 REPEAT PROTEIN"/>
    <property type="match status" value="1"/>
</dbReference>
<evidence type="ECO:0000256" key="2">
    <source>
        <dbReference type="ARBA" id="ARBA00022574"/>
    </source>
</evidence>
<dbReference type="Pfam" id="PF00400">
    <property type="entry name" value="WD40"/>
    <property type="match status" value="7"/>
</dbReference>
<feature type="repeat" description="WD" evidence="6">
    <location>
        <begin position="486"/>
        <end position="527"/>
    </location>
</feature>
<feature type="domain" description="NLE" evidence="8">
    <location>
        <begin position="91"/>
        <end position="150"/>
    </location>
</feature>
<feature type="repeat" description="WD" evidence="6">
    <location>
        <begin position="528"/>
        <end position="561"/>
    </location>
</feature>
<dbReference type="InterPro" id="IPR012972">
    <property type="entry name" value="NLE"/>
</dbReference>
<dbReference type="CDD" id="cd00200">
    <property type="entry name" value="WD40"/>
    <property type="match status" value="1"/>
</dbReference>
<name>A0A0P4WHU8_SCYOL</name>
<evidence type="ECO:0000256" key="1">
    <source>
        <dbReference type="ARBA" id="ARBA00004604"/>
    </source>
</evidence>
<evidence type="ECO:0000256" key="3">
    <source>
        <dbReference type="ARBA" id="ARBA00022737"/>
    </source>
</evidence>
<comment type="similarity">
    <text evidence="5">Belongs to the NLE1/RSA4 family.</text>
</comment>
<evidence type="ECO:0000313" key="9">
    <source>
        <dbReference type="EMBL" id="JAI67201.1"/>
    </source>
</evidence>
<dbReference type="PROSITE" id="PS00678">
    <property type="entry name" value="WD_REPEATS_1"/>
    <property type="match status" value="1"/>
</dbReference>
<feature type="repeat" description="WD" evidence="6">
    <location>
        <begin position="444"/>
        <end position="476"/>
    </location>
</feature>
<feature type="compositionally biased region" description="Polar residues" evidence="7">
    <location>
        <begin position="1"/>
        <end position="18"/>
    </location>
</feature>
<dbReference type="AlphaFoldDB" id="A0A0P4WHU8"/>
<comment type="subcellular location">
    <subcellularLocation>
        <location evidence="1">Nucleus</location>
        <location evidence="1">Nucleolus</location>
    </subcellularLocation>
</comment>
<keyword evidence="3" id="KW-0677">Repeat</keyword>
<evidence type="ECO:0000259" key="8">
    <source>
        <dbReference type="Pfam" id="PF08154"/>
    </source>
</evidence>
<accession>A0A0P4WHU8</accession>
<evidence type="ECO:0000256" key="4">
    <source>
        <dbReference type="ARBA" id="ARBA00023242"/>
    </source>
</evidence>
<feature type="repeat" description="WD" evidence="6">
    <location>
        <begin position="183"/>
        <end position="224"/>
    </location>
</feature>
<dbReference type="Pfam" id="PF08154">
    <property type="entry name" value="NLE"/>
    <property type="match status" value="1"/>
</dbReference>
<dbReference type="FunFam" id="2.130.10.10:FF:000092">
    <property type="entry name" value="notchless protein homolog"/>
    <property type="match status" value="1"/>
</dbReference>
<dbReference type="SMART" id="SM00320">
    <property type="entry name" value="WD40"/>
    <property type="match status" value="8"/>
</dbReference>
<dbReference type="GO" id="GO:0000027">
    <property type="term" value="P:ribosomal large subunit assembly"/>
    <property type="evidence" value="ECO:0007669"/>
    <property type="project" value="TreeGrafter"/>
</dbReference>
<keyword evidence="2 6" id="KW-0853">WD repeat</keyword>
<dbReference type="Gene3D" id="2.130.10.10">
    <property type="entry name" value="YVTN repeat-like/Quinoprotein amine dehydrogenase"/>
    <property type="match status" value="1"/>
</dbReference>
<dbReference type="EMBL" id="GDRN01039249">
    <property type="protein sequence ID" value="JAI67201.1"/>
    <property type="molecule type" value="Transcribed_RNA"/>
</dbReference>
<feature type="repeat" description="WD" evidence="6">
    <location>
        <begin position="268"/>
        <end position="316"/>
    </location>
</feature>
<feature type="region of interest" description="Disordered" evidence="7">
    <location>
        <begin position="1"/>
        <end position="85"/>
    </location>
</feature>
<dbReference type="InterPro" id="IPR001632">
    <property type="entry name" value="WD40_G-protein_beta-like"/>
</dbReference>
<dbReference type="InterPro" id="IPR015943">
    <property type="entry name" value="WD40/YVTN_repeat-like_dom_sf"/>
</dbReference>
<dbReference type="PRINTS" id="PR00320">
    <property type="entry name" value="GPROTEINBRPT"/>
</dbReference>
<dbReference type="InterPro" id="IPR036322">
    <property type="entry name" value="WD40_repeat_dom_sf"/>
</dbReference>
<dbReference type="SUPFAM" id="SSF50978">
    <property type="entry name" value="WD40 repeat-like"/>
    <property type="match status" value="1"/>
</dbReference>
<evidence type="ECO:0000256" key="5">
    <source>
        <dbReference type="ARBA" id="ARBA00061016"/>
    </source>
</evidence>